<dbReference type="Proteomes" id="UP000219494">
    <property type="component" value="Unassembled WGS sequence"/>
</dbReference>
<dbReference type="EMBL" id="OBMI01000003">
    <property type="protein sequence ID" value="SOB87356.1"/>
    <property type="molecule type" value="Genomic_DNA"/>
</dbReference>
<proteinExistence type="predicted"/>
<keyword evidence="1" id="KW-1133">Transmembrane helix</keyword>
<keyword evidence="3" id="KW-1185">Reference proteome</keyword>
<feature type="transmembrane region" description="Helical" evidence="1">
    <location>
        <begin position="19"/>
        <end position="40"/>
    </location>
</feature>
<sequence length="265" mass="28304">MATVAGTAQRQPLAADHRFFMGGAIVMALLVVAGFSVQWLMGRSTFRAPPIIHLHAVVFMGWVAYYVLQNALVAVGSVRLHKRLGWIGAGWAAVMVVLGVTITALMVRRGAAPFFFEPAYFLFMNSLGVLTFGALTAAAIVLRRQTAWHRRLHFCGMAILTAPAFGRLLPMPLMIPHAGLGVFAGFILLPIAGVIADWRRSGRVHPAWWWGIGTLCVAQMLMSVIAFSPVGRALYYGVTAGAPGAAIDPYAFPPPPAGPLITGGG</sequence>
<keyword evidence="1" id="KW-0812">Transmembrane</keyword>
<dbReference type="RefSeq" id="WP_245858474.1">
    <property type="nucleotide sequence ID" value="NZ_OBMI01000003.1"/>
</dbReference>
<keyword evidence="1" id="KW-0472">Membrane</keyword>
<protein>
    <submittedName>
        <fullName evidence="2">Uncharacterized protein</fullName>
    </submittedName>
</protein>
<feature type="transmembrane region" description="Helical" evidence="1">
    <location>
        <begin position="84"/>
        <end position="107"/>
    </location>
</feature>
<dbReference type="AlphaFoldDB" id="A0A285QZR8"/>
<feature type="transmembrane region" description="Helical" evidence="1">
    <location>
        <begin position="175"/>
        <end position="195"/>
    </location>
</feature>
<evidence type="ECO:0000313" key="2">
    <source>
        <dbReference type="EMBL" id="SOB87356.1"/>
    </source>
</evidence>
<organism evidence="2 3">
    <name type="scientific">Sphingomonas guangdongensis</name>
    <dbReference type="NCBI Taxonomy" id="1141890"/>
    <lineage>
        <taxon>Bacteria</taxon>
        <taxon>Pseudomonadati</taxon>
        <taxon>Pseudomonadota</taxon>
        <taxon>Alphaproteobacteria</taxon>
        <taxon>Sphingomonadales</taxon>
        <taxon>Sphingomonadaceae</taxon>
        <taxon>Sphingomonas</taxon>
    </lineage>
</organism>
<accession>A0A285QZR8</accession>
<evidence type="ECO:0000313" key="3">
    <source>
        <dbReference type="Proteomes" id="UP000219494"/>
    </source>
</evidence>
<feature type="transmembrane region" description="Helical" evidence="1">
    <location>
        <begin position="152"/>
        <end position="169"/>
    </location>
</feature>
<reference evidence="2 3" key="1">
    <citation type="submission" date="2017-07" db="EMBL/GenBank/DDBJ databases">
        <authorList>
            <person name="Sun Z.S."/>
            <person name="Albrecht U."/>
            <person name="Echele G."/>
            <person name="Lee C.C."/>
        </authorList>
    </citation>
    <scope>NUCLEOTIDE SEQUENCE [LARGE SCALE GENOMIC DNA]</scope>
    <source>
        <strain evidence="2 3">CGMCC 1.12672</strain>
    </source>
</reference>
<name>A0A285QZR8_9SPHN</name>
<gene>
    <name evidence="2" type="ORF">SAMN06297144_2486</name>
</gene>
<feature type="transmembrane region" description="Helical" evidence="1">
    <location>
        <begin position="119"/>
        <end position="140"/>
    </location>
</feature>
<feature type="transmembrane region" description="Helical" evidence="1">
    <location>
        <begin position="207"/>
        <end position="227"/>
    </location>
</feature>
<evidence type="ECO:0000256" key="1">
    <source>
        <dbReference type="SAM" id="Phobius"/>
    </source>
</evidence>
<feature type="transmembrane region" description="Helical" evidence="1">
    <location>
        <begin position="52"/>
        <end position="72"/>
    </location>
</feature>